<accession>A0ABS9WAR5</accession>
<dbReference type="CDD" id="cd00831">
    <property type="entry name" value="CHS_like"/>
    <property type="match status" value="1"/>
</dbReference>
<dbReference type="InterPro" id="IPR016039">
    <property type="entry name" value="Thiolase-like"/>
</dbReference>
<dbReference type="InterPro" id="IPR011141">
    <property type="entry name" value="Polyketide_synthase_type-III"/>
</dbReference>
<evidence type="ECO:0000313" key="6">
    <source>
        <dbReference type="Proteomes" id="UP001201985"/>
    </source>
</evidence>
<evidence type="ECO:0000256" key="1">
    <source>
        <dbReference type="ARBA" id="ARBA00005531"/>
    </source>
</evidence>
<dbReference type="PANTHER" id="PTHR11877:SF46">
    <property type="entry name" value="TYPE III POLYKETIDE SYNTHASE A"/>
    <property type="match status" value="1"/>
</dbReference>
<comment type="similarity">
    <text evidence="1">Belongs to the thiolase-like superfamily. Chalcone/stilbene synthases family.</text>
</comment>
<protein>
    <submittedName>
        <fullName evidence="5">Type III polyketide synthase</fullName>
    </submittedName>
</protein>
<evidence type="ECO:0000256" key="2">
    <source>
        <dbReference type="ARBA" id="ARBA00022679"/>
    </source>
</evidence>
<proteinExistence type="inferred from homology"/>
<evidence type="ECO:0000259" key="4">
    <source>
        <dbReference type="Pfam" id="PF02797"/>
    </source>
</evidence>
<dbReference type="Pfam" id="PF02797">
    <property type="entry name" value="Chal_sti_synt_C"/>
    <property type="match status" value="1"/>
</dbReference>
<gene>
    <name evidence="5" type="ORF">MON41_20660</name>
</gene>
<dbReference type="EMBL" id="JALBUU010000079">
    <property type="protein sequence ID" value="MCI0756083.1"/>
    <property type="molecule type" value="Genomic_DNA"/>
</dbReference>
<feature type="domain" description="Chalcone/stilbene synthase C-terminal" evidence="4">
    <location>
        <begin position="221"/>
        <end position="347"/>
    </location>
</feature>
<organism evidence="5 6">
    <name type="scientific">Teichococcus vastitatis</name>
    <dbReference type="NCBI Taxonomy" id="2307076"/>
    <lineage>
        <taxon>Bacteria</taxon>
        <taxon>Pseudomonadati</taxon>
        <taxon>Pseudomonadota</taxon>
        <taxon>Alphaproteobacteria</taxon>
        <taxon>Acetobacterales</taxon>
        <taxon>Roseomonadaceae</taxon>
        <taxon>Roseomonas</taxon>
    </lineage>
</organism>
<dbReference type="PIRSF" id="PIRSF000451">
    <property type="entry name" value="PKS_III"/>
    <property type="match status" value="1"/>
</dbReference>
<comment type="caution">
    <text evidence="5">The sequence shown here is derived from an EMBL/GenBank/DDBJ whole genome shotgun (WGS) entry which is preliminary data.</text>
</comment>
<evidence type="ECO:0000313" key="5">
    <source>
        <dbReference type="EMBL" id="MCI0756083.1"/>
    </source>
</evidence>
<sequence length="352" mass="37939">MTPIKVFLNRIGTATPRHEVHGTFRAFAEQLIPDLRARRIFSRMADRAGIEQRWSVLRPDGRPDMVDSEGFYMPGRFPSTGRRMQRWEDEAAPLAFHALKELGPVAGITHVFTASCTGFAAPGLDHALCAHLNLEESVARLNIGFMGCQAAIVALRLARDTVRADPKARVLVVNLELCTLHLQEQPDVEQLLCFLLFGDGCSAALVSAEPVGLRLDAFRTALLPEAREQIAWRVGDNGFDIVLSGEVPKSLGRALPTRLPSILGGDDASAFPLWAIHPGGRSVLDAVEAACQPPDGALNASRAVLAAHGNMSSPTVMFVLRTMLQAASSGQRGVAMAFGPGLSAETLRFTMA</sequence>
<dbReference type="PANTHER" id="PTHR11877">
    <property type="entry name" value="HYDROXYMETHYLGLUTARYL-COA SYNTHASE"/>
    <property type="match status" value="1"/>
</dbReference>
<dbReference type="InterPro" id="IPR001099">
    <property type="entry name" value="Chalcone/stilbene_synt_N"/>
</dbReference>
<keyword evidence="6" id="KW-1185">Reference proteome</keyword>
<dbReference type="Pfam" id="PF00195">
    <property type="entry name" value="Chal_sti_synt_N"/>
    <property type="match status" value="1"/>
</dbReference>
<dbReference type="Proteomes" id="UP001201985">
    <property type="component" value="Unassembled WGS sequence"/>
</dbReference>
<dbReference type="RefSeq" id="WP_120010564.1">
    <property type="nucleotide sequence ID" value="NZ_JALBUU010000079.1"/>
</dbReference>
<reference evidence="5 6" key="1">
    <citation type="submission" date="2022-03" db="EMBL/GenBank/DDBJ databases">
        <title>Complete genome analysis of Roseomonas KG 17.1 : a prolific producer of plant growth promoters.</title>
        <authorList>
            <person name="Saadouli I."/>
            <person name="Najjari A."/>
            <person name="Mosbah A."/>
            <person name="Ouzari H.I."/>
        </authorList>
    </citation>
    <scope>NUCLEOTIDE SEQUENCE [LARGE SCALE GENOMIC DNA]</scope>
    <source>
        <strain evidence="5 6">KG17-1</strain>
    </source>
</reference>
<evidence type="ECO:0000259" key="3">
    <source>
        <dbReference type="Pfam" id="PF00195"/>
    </source>
</evidence>
<keyword evidence="2" id="KW-0808">Transferase</keyword>
<name>A0ABS9WAR5_9PROT</name>
<dbReference type="InterPro" id="IPR012328">
    <property type="entry name" value="Chalcone/stilbene_synt_C"/>
</dbReference>
<dbReference type="SUPFAM" id="SSF53901">
    <property type="entry name" value="Thiolase-like"/>
    <property type="match status" value="2"/>
</dbReference>
<dbReference type="Gene3D" id="3.40.47.10">
    <property type="match status" value="2"/>
</dbReference>
<feature type="domain" description="Chalcone/stilbene synthase N-terminal" evidence="3">
    <location>
        <begin position="37"/>
        <end position="210"/>
    </location>
</feature>